<keyword evidence="1 3" id="KW-0489">Methyltransferase</keyword>
<dbReference type="Proteomes" id="UP001374893">
    <property type="component" value="Chromosome"/>
</dbReference>
<dbReference type="InterPro" id="IPR029063">
    <property type="entry name" value="SAM-dependent_MTases_sf"/>
</dbReference>
<dbReference type="Pfam" id="PF02636">
    <property type="entry name" value="Methyltransf_28"/>
    <property type="match status" value="1"/>
</dbReference>
<dbReference type="PANTHER" id="PTHR12049">
    <property type="entry name" value="PROTEIN ARGININE METHYLTRANSFERASE NDUFAF7, MITOCHONDRIAL"/>
    <property type="match status" value="1"/>
</dbReference>
<keyword evidence="2" id="KW-0808">Transferase</keyword>
<organism evidence="3 4">
    <name type="scientific">Haloferula helveola</name>
    <dbReference type="NCBI Taxonomy" id="490095"/>
    <lineage>
        <taxon>Bacteria</taxon>
        <taxon>Pseudomonadati</taxon>
        <taxon>Verrucomicrobiota</taxon>
        <taxon>Verrucomicrobiia</taxon>
        <taxon>Verrucomicrobiales</taxon>
        <taxon>Verrucomicrobiaceae</taxon>
        <taxon>Haloferula</taxon>
    </lineage>
</organism>
<sequence>MMENESGACGTGRSGEYREAASEAIAGLAARIAEEIRENGPIGFDRFMGLALYDPAGGYYARRTGQVGREGDFFTSVSAGPLFGLLIARHLTQFWEDCGRPDRWRVLELGAHDGRLAEDILDHLPEDALAALEYAILEPLPKLAAAQAERLGDRVRIAGDAGDLEPLPGMLVANEVLDALPCRLVESDGSEWNELGVACEMVRGLRSASEEASRFTYQSLGPAAPLTESLPLRPAGYRTEVRDNFESFLKPLSGLVQRMLWFDYGFERDDYYADSRAEGTLRTFHKHRADDNPLQSPGELDITAHVDFTAFREAVEACGGQVIRFENQSRFLTEVGREWLLSLEGRTDPDALKLVRNFQTLTHPGQLGSRFHVMEARFD</sequence>
<dbReference type="Gene3D" id="3.40.50.12710">
    <property type="match status" value="1"/>
</dbReference>
<evidence type="ECO:0000313" key="4">
    <source>
        <dbReference type="Proteomes" id="UP001374893"/>
    </source>
</evidence>
<dbReference type="InterPro" id="IPR038375">
    <property type="entry name" value="NDUFAF7_sf"/>
</dbReference>
<accession>A0ABM7R8D2</accession>
<reference evidence="3 4" key="1">
    <citation type="submission" date="2021-06" db="EMBL/GenBank/DDBJ databases">
        <title>Complete genome of Haloferula helveola possessing various polysaccharide degrading enzymes.</title>
        <authorList>
            <person name="Takami H."/>
            <person name="Huang C."/>
            <person name="Hamasaki K."/>
        </authorList>
    </citation>
    <scope>NUCLEOTIDE SEQUENCE [LARGE SCALE GENOMIC DNA]</scope>
    <source>
        <strain evidence="3 4">CN-1</strain>
    </source>
</reference>
<dbReference type="SUPFAM" id="SSF53335">
    <property type="entry name" value="S-adenosyl-L-methionine-dependent methyltransferases"/>
    <property type="match status" value="1"/>
</dbReference>
<dbReference type="InterPro" id="IPR003788">
    <property type="entry name" value="NDUFAF7"/>
</dbReference>
<dbReference type="PANTHER" id="PTHR12049:SF7">
    <property type="entry name" value="PROTEIN ARGININE METHYLTRANSFERASE NDUFAF7, MITOCHONDRIAL"/>
    <property type="match status" value="1"/>
</dbReference>
<proteinExistence type="predicted"/>
<dbReference type="EMBL" id="AP024702">
    <property type="protein sequence ID" value="BCX47273.1"/>
    <property type="molecule type" value="Genomic_DNA"/>
</dbReference>
<dbReference type="RefSeq" id="WP_338689385.1">
    <property type="nucleotide sequence ID" value="NZ_AP024702.1"/>
</dbReference>
<evidence type="ECO:0000313" key="3">
    <source>
        <dbReference type="EMBL" id="BCX47273.1"/>
    </source>
</evidence>
<gene>
    <name evidence="3" type="ORF">HAHE_11810</name>
</gene>
<name>A0ABM7R8D2_9BACT</name>
<keyword evidence="4" id="KW-1185">Reference proteome</keyword>
<protein>
    <submittedName>
        <fullName evidence="3">SAM-dependent methyltransferase, MidA family</fullName>
    </submittedName>
</protein>
<dbReference type="GO" id="GO:0008168">
    <property type="term" value="F:methyltransferase activity"/>
    <property type="evidence" value="ECO:0007669"/>
    <property type="project" value="UniProtKB-KW"/>
</dbReference>
<evidence type="ECO:0000256" key="1">
    <source>
        <dbReference type="ARBA" id="ARBA00022603"/>
    </source>
</evidence>
<evidence type="ECO:0000256" key="2">
    <source>
        <dbReference type="ARBA" id="ARBA00022679"/>
    </source>
</evidence>
<dbReference type="GO" id="GO:0032259">
    <property type="term" value="P:methylation"/>
    <property type="evidence" value="ECO:0007669"/>
    <property type="project" value="UniProtKB-KW"/>
</dbReference>